<dbReference type="GO" id="GO:0035861">
    <property type="term" value="C:site of double-strand break"/>
    <property type="evidence" value="ECO:0007669"/>
    <property type="project" value="TreeGrafter"/>
</dbReference>
<evidence type="ECO:0000256" key="1">
    <source>
        <dbReference type="SAM" id="MobiDB-lite"/>
    </source>
</evidence>
<dbReference type="PANTHER" id="PTHR28535">
    <property type="entry name" value="ZINC FINGER GRF-TYPE CONTAINING 1"/>
    <property type="match status" value="1"/>
</dbReference>
<gene>
    <name evidence="3" type="ORF">PENSTE_c008G07411</name>
</gene>
<dbReference type="InterPro" id="IPR018838">
    <property type="entry name" value="ZGRF1-like_N"/>
</dbReference>
<keyword evidence="4" id="KW-1185">Reference proteome</keyword>
<organism evidence="3 4">
    <name type="scientific">Penicillium steckii</name>
    <dbReference type="NCBI Taxonomy" id="303698"/>
    <lineage>
        <taxon>Eukaryota</taxon>
        <taxon>Fungi</taxon>
        <taxon>Dikarya</taxon>
        <taxon>Ascomycota</taxon>
        <taxon>Pezizomycotina</taxon>
        <taxon>Eurotiomycetes</taxon>
        <taxon>Eurotiomycetidae</taxon>
        <taxon>Eurotiales</taxon>
        <taxon>Aspergillaceae</taxon>
        <taxon>Penicillium</taxon>
    </lineage>
</organism>
<feature type="compositionally biased region" description="Basic and acidic residues" evidence="1">
    <location>
        <begin position="472"/>
        <end position="482"/>
    </location>
</feature>
<dbReference type="OrthoDB" id="6513042at2759"/>
<feature type="domain" description="5'-3' DNA helicase ZGRF1-like N-terminal" evidence="2">
    <location>
        <begin position="24"/>
        <end position="104"/>
    </location>
</feature>
<reference evidence="4" key="1">
    <citation type="journal article" date="2017" name="Nat. Microbiol.">
        <title>Global analysis of biosynthetic gene clusters reveals vast potential of secondary metabolite production in Penicillium species.</title>
        <authorList>
            <person name="Nielsen J.C."/>
            <person name="Grijseels S."/>
            <person name="Prigent S."/>
            <person name="Ji B."/>
            <person name="Dainat J."/>
            <person name="Nielsen K.F."/>
            <person name="Frisvad J.C."/>
            <person name="Workman M."/>
            <person name="Nielsen J."/>
        </authorList>
    </citation>
    <scope>NUCLEOTIDE SEQUENCE [LARGE SCALE GENOMIC DNA]</scope>
    <source>
        <strain evidence="4">IBT 24891</strain>
    </source>
</reference>
<dbReference type="Proteomes" id="UP000191285">
    <property type="component" value="Unassembled WGS sequence"/>
</dbReference>
<accession>A0A1V6TAX0</accession>
<evidence type="ECO:0000259" key="2">
    <source>
        <dbReference type="Pfam" id="PF10382"/>
    </source>
</evidence>
<dbReference type="PRINTS" id="PR01217">
    <property type="entry name" value="PRICHEXTENSN"/>
</dbReference>
<dbReference type="EMBL" id="MLKD01000008">
    <property type="protein sequence ID" value="OQE23558.1"/>
    <property type="molecule type" value="Genomic_DNA"/>
</dbReference>
<feature type="compositionally biased region" description="Basic and acidic residues" evidence="1">
    <location>
        <begin position="398"/>
        <end position="410"/>
    </location>
</feature>
<feature type="compositionally biased region" description="Low complexity" evidence="1">
    <location>
        <begin position="282"/>
        <end position="293"/>
    </location>
</feature>
<feature type="compositionally biased region" description="Low complexity" evidence="1">
    <location>
        <begin position="146"/>
        <end position="157"/>
    </location>
</feature>
<protein>
    <recommendedName>
        <fullName evidence="2">5'-3' DNA helicase ZGRF1-like N-terminal domain-containing protein</fullName>
    </recommendedName>
</protein>
<name>A0A1V6TAX0_9EURO</name>
<feature type="region of interest" description="Disordered" evidence="1">
    <location>
        <begin position="110"/>
        <end position="517"/>
    </location>
</feature>
<proteinExistence type="predicted"/>
<sequence length="540" mass="60292">MSLPMSTPRATAPPASQSPITASVVKFRCLYTHDLRRKSKRWKDGYLKFHAFNKRIMVYDENGNFIGDHHWRSAEEVQDGDELELDKGVLIEVGERMGTTQQDLTNLFEKRKSSQTSPSSNRVNSQQPQHSQTSQARPTPTPNPTATPNFTPTSTSARPSGSQSFRSLNDLLGIKRTPVDYRQFPYEERHPQVRSRPESSEPAPKRPKVSVGAIPTRSRNIKSAVVDLTEPEPEPRQPTRPPSHSVPRETVRPNVPIAMPAEEPQPRGKSKEAPSIPNPTSQPELNQPQQEPPTFAKPSLPPPSESRSDKETLVPLRAPPQDSQNTHIKNKTTHITPDDNDYLRNSRTSRPKSDPEPPQQPIKTLRMATDRPRRKLMYSALLPNDTSQKSSPPVMGPPEKRSQSTPKPKESPPASARDPASTNMEFLPSVSTQFILEEMADNPRIESGQNRVSHARSKESQPAPARNLPARRSLDAPLRKSLSDPSALTARSGLHRPTIMRSALSTAPESAEEIEQGPWTSEALDLFDFWPPGRLRPVQH</sequence>
<dbReference type="GO" id="GO:0005634">
    <property type="term" value="C:nucleus"/>
    <property type="evidence" value="ECO:0007669"/>
    <property type="project" value="TreeGrafter"/>
</dbReference>
<dbReference type="AlphaFoldDB" id="A0A1V6TAX0"/>
<dbReference type="Pfam" id="PF10382">
    <property type="entry name" value="ZGRF1-like_N"/>
    <property type="match status" value="1"/>
</dbReference>
<evidence type="ECO:0000313" key="3">
    <source>
        <dbReference type="EMBL" id="OQE23558.1"/>
    </source>
</evidence>
<evidence type="ECO:0000313" key="4">
    <source>
        <dbReference type="Proteomes" id="UP000191285"/>
    </source>
</evidence>
<feature type="compositionally biased region" description="Polar residues" evidence="1">
    <location>
        <begin position="158"/>
        <end position="167"/>
    </location>
</feature>
<feature type="compositionally biased region" description="Basic and acidic residues" evidence="1">
    <location>
        <begin position="185"/>
        <end position="199"/>
    </location>
</feature>
<dbReference type="GO" id="GO:0006302">
    <property type="term" value="P:double-strand break repair"/>
    <property type="evidence" value="ECO:0007669"/>
    <property type="project" value="TreeGrafter"/>
</dbReference>
<feature type="compositionally biased region" description="Polar residues" evidence="1">
    <location>
        <begin position="420"/>
        <end position="434"/>
    </location>
</feature>
<feature type="compositionally biased region" description="Polar residues" evidence="1">
    <location>
        <begin position="114"/>
        <end position="137"/>
    </location>
</feature>
<dbReference type="PANTHER" id="PTHR28535:SF1">
    <property type="entry name" value="PROTEIN ZGRF1"/>
    <property type="match status" value="1"/>
</dbReference>
<dbReference type="InterPro" id="IPR052800">
    <property type="entry name" value="DNA_Repair_Helicase_ZGRF1"/>
</dbReference>
<comment type="caution">
    <text evidence="3">The sequence shown here is derived from an EMBL/GenBank/DDBJ whole genome shotgun (WGS) entry which is preliminary data.</text>
</comment>